<accession>A0A974Y1A7</accession>
<dbReference type="Pfam" id="PF00293">
    <property type="entry name" value="NUDIX"/>
    <property type="match status" value="1"/>
</dbReference>
<dbReference type="InterPro" id="IPR047127">
    <property type="entry name" value="MutT-like"/>
</dbReference>
<comment type="similarity">
    <text evidence="2 17">Belongs to the Nudix hydrolase family.</text>
</comment>
<keyword evidence="7 17" id="KW-0378">Hydrolase</keyword>
<dbReference type="AlphaFoldDB" id="A0A974Y1A7"/>
<evidence type="ECO:0000256" key="12">
    <source>
        <dbReference type="ARBA" id="ARBA00038905"/>
    </source>
</evidence>
<keyword evidence="6" id="KW-0227">DNA damage</keyword>
<feature type="domain" description="Nudix hydrolase" evidence="18">
    <location>
        <begin position="1"/>
        <end position="126"/>
    </location>
</feature>
<evidence type="ECO:0000256" key="3">
    <source>
        <dbReference type="ARBA" id="ARBA00022457"/>
    </source>
</evidence>
<dbReference type="Gene3D" id="3.90.79.10">
    <property type="entry name" value="Nucleoside Triphosphate Pyrophosphohydrolase"/>
    <property type="match status" value="1"/>
</dbReference>
<dbReference type="InterPro" id="IPR020476">
    <property type="entry name" value="Nudix_hydrolase"/>
</dbReference>
<dbReference type="PROSITE" id="PS51462">
    <property type="entry name" value="NUDIX"/>
    <property type="match status" value="1"/>
</dbReference>
<dbReference type="EMBL" id="CP071518">
    <property type="protein sequence ID" value="QSX79592.1"/>
    <property type="molecule type" value="Genomic_DNA"/>
</dbReference>
<dbReference type="GO" id="GO:0006281">
    <property type="term" value="P:DNA repair"/>
    <property type="evidence" value="ECO:0007669"/>
    <property type="project" value="UniProtKB-KW"/>
</dbReference>
<sequence>MAHDCVGALLVRDGRVLLGRRAPNRAWLPDAWDLFGGHIEPGESPEAALHRELAEELGVRALEWDWVGTLEGGDWRLRVARVRAWSGEPHNRQPAEHAHIEWCGLPTAQARLAAAHAGFPPMLARVLADGT</sequence>
<evidence type="ECO:0000256" key="15">
    <source>
        <dbReference type="ARBA" id="ARBA00041979"/>
    </source>
</evidence>
<dbReference type="InterPro" id="IPR000086">
    <property type="entry name" value="NUDIX_hydrolase_dom"/>
</dbReference>
<keyword evidence="4" id="KW-0235">DNA replication</keyword>
<evidence type="ECO:0000256" key="4">
    <source>
        <dbReference type="ARBA" id="ARBA00022705"/>
    </source>
</evidence>
<dbReference type="PRINTS" id="PR00502">
    <property type="entry name" value="NUDIXFAMILY"/>
</dbReference>
<proteinExistence type="inferred from homology"/>
<name>A0A974Y1A7_9GAMM</name>
<dbReference type="GO" id="GO:0006260">
    <property type="term" value="P:DNA replication"/>
    <property type="evidence" value="ECO:0007669"/>
    <property type="project" value="UniProtKB-KW"/>
</dbReference>
<evidence type="ECO:0000256" key="9">
    <source>
        <dbReference type="ARBA" id="ARBA00023204"/>
    </source>
</evidence>
<keyword evidence="3" id="KW-0515">Mutator protein</keyword>
<protein>
    <recommendedName>
        <fullName evidence="13">8-oxo-dGTP diphosphatase</fullName>
        <ecNumber evidence="12">3.6.1.55</ecNumber>
    </recommendedName>
    <alternativeName>
        <fullName evidence="16">7,8-dihydro-8-oxoguanine-triphosphatase</fullName>
    </alternativeName>
    <alternativeName>
        <fullName evidence="15">Mutator protein MutT</fullName>
    </alternativeName>
    <alternativeName>
        <fullName evidence="14">dGTP pyrophosphohydrolase</fullName>
    </alternativeName>
</protein>
<evidence type="ECO:0000256" key="1">
    <source>
        <dbReference type="ARBA" id="ARBA00001946"/>
    </source>
</evidence>
<keyword evidence="20" id="KW-1185">Reference proteome</keyword>
<dbReference type="GO" id="GO:0044715">
    <property type="term" value="F:8-oxo-dGDP phosphatase activity"/>
    <property type="evidence" value="ECO:0007669"/>
    <property type="project" value="TreeGrafter"/>
</dbReference>
<dbReference type="GO" id="GO:0008413">
    <property type="term" value="F:8-oxo-7,8-dihydroguanosine triphosphate pyrophosphatase activity"/>
    <property type="evidence" value="ECO:0007669"/>
    <property type="project" value="TreeGrafter"/>
</dbReference>
<evidence type="ECO:0000256" key="8">
    <source>
        <dbReference type="ARBA" id="ARBA00022842"/>
    </source>
</evidence>
<dbReference type="PANTHER" id="PTHR47707">
    <property type="entry name" value="8-OXO-DGTP DIPHOSPHATASE"/>
    <property type="match status" value="1"/>
</dbReference>
<evidence type="ECO:0000256" key="16">
    <source>
        <dbReference type="ARBA" id="ARBA00042798"/>
    </source>
</evidence>
<dbReference type="PROSITE" id="PS00893">
    <property type="entry name" value="NUDIX_BOX"/>
    <property type="match status" value="1"/>
</dbReference>
<dbReference type="SUPFAM" id="SSF55811">
    <property type="entry name" value="Nudix"/>
    <property type="match status" value="1"/>
</dbReference>
<keyword evidence="5" id="KW-0479">Metal-binding</keyword>
<evidence type="ECO:0000313" key="20">
    <source>
        <dbReference type="Proteomes" id="UP000639274"/>
    </source>
</evidence>
<dbReference type="RefSeq" id="WP_200616292.1">
    <property type="nucleotide sequence ID" value="NZ_CP071518.1"/>
</dbReference>
<comment type="cofactor">
    <cofactor evidence="1">
        <name>Mg(2+)</name>
        <dbReference type="ChEBI" id="CHEBI:18420"/>
    </cofactor>
</comment>
<dbReference type="Proteomes" id="UP000639274">
    <property type="component" value="Chromosome"/>
</dbReference>
<evidence type="ECO:0000256" key="7">
    <source>
        <dbReference type="ARBA" id="ARBA00022801"/>
    </source>
</evidence>
<keyword evidence="8" id="KW-0460">Magnesium</keyword>
<evidence type="ECO:0000313" key="19">
    <source>
        <dbReference type="EMBL" id="QSX79592.1"/>
    </source>
</evidence>
<organism evidence="19 20">
    <name type="scientific">Agrilutibacter solisilvae</name>
    <dbReference type="NCBI Taxonomy" id="2763317"/>
    <lineage>
        <taxon>Bacteria</taxon>
        <taxon>Pseudomonadati</taxon>
        <taxon>Pseudomonadota</taxon>
        <taxon>Gammaproteobacteria</taxon>
        <taxon>Lysobacterales</taxon>
        <taxon>Lysobacteraceae</taxon>
        <taxon>Agrilutibacter</taxon>
    </lineage>
</organism>
<gene>
    <name evidence="19" type="ORF">I8J32_007015</name>
</gene>
<dbReference type="InterPro" id="IPR020084">
    <property type="entry name" value="NUDIX_hydrolase_CS"/>
</dbReference>
<dbReference type="GO" id="GO:0046872">
    <property type="term" value="F:metal ion binding"/>
    <property type="evidence" value="ECO:0007669"/>
    <property type="project" value="UniProtKB-KW"/>
</dbReference>
<evidence type="ECO:0000259" key="18">
    <source>
        <dbReference type="PROSITE" id="PS51462"/>
    </source>
</evidence>
<evidence type="ECO:0000256" key="6">
    <source>
        <dbReference type="ARBA" id="ARBA00022763"/>
    </source>
</evidence>
<evidence type="ECO:0000256" key="13">
    <source>
        <dbReference type="ARBA" id="ARBA00040794"/>
    </source>
</evidence>
<evidence type="ECO:0000256" key="14">
    <source>
        <dbReference type="ARBA" id="ARBA00041592"/>
    </source>
</evidence>
<dbReference type="EC" id="3.6.1.55" evidence="12"/>
<dbReference type="GO" id="GO:0035539">
    <property type="term" value="F:8-oxo-7,8-dihydrodeoxyguanosine triphosphate pyrophosphatase activity"/>
    <property type="evidence" value="ECO:0007669"/>
    <property type="project" value="UniProtKB-EC"/>
</dbReference>
<evidence type="ECO:0000256" key="2">
    <source>
        <dbReference type="ARBA" id="ARBA00005582"/>
    </source>
</evidence>
<evidence type="ECO:0000256" key="5">
    <source>
        <dbReference type="ARBA" id="ARBA00022723"/>
    </source>
</evidence>
<comment type="catalytic activity">
    <reaction evidence="10">
        <text>8-oxo-dGTP + H2O = 8-oxo-dGMP + diphosphate + H(+)</text>
        <dbReference type="Rhea" id="RHEA:31575"/>
        <dbReference type="ChEBI" id="CHEBI:15377"/>
        <dbReference type="ChEBI" id="CHEBI:15378"/>
        <dbReference type="ChEBI" id="CHEBI:33019"/>
        <dbReference type="ChEBI" id="CHEBI:63224"/>
        <dbReference type="ChEBI" id="CHEBI:77896"/>
        <dbReference type="EC" id="3.6.1.55"/>
    </reaction>
</comment>
<dbReference type="InterPro" id="IPR015797">
    <property type="entry name" value="NUDIX_hydrolase-like_dom_sf"/>
</dbReference>
<dbReference type="PANTHER" id="PTHR47707:SF1">
    <property type="entry name" value="NUDIX HYDROLASE FAMILY PROTEIN"/>
    <property type="match status" value="1"/>
</dbReference>
<evidence type="ECO:0000256" key="10">
    <source>
        <dbReference type="ARBA" id="ARBA00035861"/>
    </source>
</evidence>
<keyword evidence="9" id="KW-0234">DNA repair</keyword>
<evidence type="ECO:0000256" key="17">
    <source>
        <dbReference type="RuleBase" id="RU003476"/>
    </source>
</evidence>
<dbReference type="GO" id="GO:0044716">
    <property type="term" value="F:8-oxo-GDP phosphatase activity"/>
    <property type="evidence" value="ECO:0007669"/>
    <property type="project" value="TreeGrafter"/>
</dbReference>
<dbReference type="KEGG" id="lsf:I8J32_007015"/>
<evidence type="ECO:0000256" key="11">
    <source>
        <dbReference type="ARBA" id="ARBA00036904"/>
    </source>
</evidence>
<reference evidence="19 20" key="1">
    <citation type="submission" date="2021-03" db="EMBL/GenBank/DDBJ databases">
        <title>Lysobacter sp. nov. isolated from soil of gangwondo yeongwol, south Korea.</title>
        <authorList>
            <person name="Kim K.R."/>
            <person name="Kim K.H."/>
            <person name="Jeon C.O."/>
        </authorList>
    </citation>
    <scope>NUCLEOTIDE SEQUENCE [LARGE SCALE GENOMIC DNA]</scope>
    <source>
        <strain evidence="19 20">R19</strain>
    </source>
</reference>
<comment type="catalytic activity">
    <reaction evidence="11">
        <text>8-oxo-GTP + H2O = 8-oxo-GMP + diphosphate + H(+)</text>
        <dbReference type="Rhea" id="RHEA:67616"/>
        <dbReference type="ChEBI" id="CHEBI:15377"/>
        <dbReference type="ChEBI" id="CHEBI:15378"/>
        <dbReference type="ChEBI" id="CHEBI:33019"/>
        <dbReference type="ChEBI" id="CHEBI:143553"/>
        <dbReference type="ChEBI" id="CHEBI:145694"/>
    </reaction>
</comment>